<dbReference type="AlphaFoldDB" id="A0AA46AD36"/>
<dbReference type="Proteomes" id="UP001157946">
    <property type="component" value="Unassembled WGS sequence"/>
</dbReference>
<comment type="caution">
    <text evidence="1">The sequence shown here is derived from an EMBL/GenBank/DDBJ whole genome shotgun (WGS) entry which is preliminary data.</text>
</comment>
<name>A0AA46AD36_9BACL</name>
<sequence>MNGSSNGIDTSKMYKLVPGNNGQRPLTFERMSGWEQAVLLNYASDPLGGTPIRLHRFDDTRYRIQALMLDKEESVTWVRGLKRWLVLDRERESTVWHFEQKGDNLYVISGCLGYWNWLQPPHSHRKWVHLSTEPLTWHLVPIS</sequence>
<organism evidence="1 2">
    <name type="scientific">Laceyella tengchongensis</name>
    <dbReference type="NCBI Taxonomy" id="574699"/>
    <lineage>
        <taxon>Bacteria</taxon>
        <taxon>Bacillati</taxon>
        <taxon>Bacillota</taxon>
        <taxon>Bacilli</taxon>
        <taxon>Bacillales</taxon>
        <taxon>Thermoactinomycetaceae</taxon>
        <taxon>Laceyella</taxon>
    </lineage>
</organism>
<accession>A0AA46AD36</accession>
<keyword evidence="2" id="KW-1185">Reference proteome</keyword>
<reference evidence="1" key="1">
    <citation type="submission" date="2017-05" db="EMBL/GenBank/DDBJ databases">
        <authorList>
            <person name="Varghese N."/>
            <person name="Submissions S."/>
        </authorList>
    </citation>
    <scope>NUCLEOTIDE SEQUENCE</scope>
    <source>
        <strain evidence="1">DSM 45262</strain>
    </source>
</reference>
<evidence type="ECO:0000313" key="1">
    <source>
        <dbReference type="EMBL" id="SMP02677.1"/>
    </source>
</evidence>
<dbReference type="EMBL" id="FXTU01000001">
    <property type="protein sequence ID" value="SMP02677.1"/>
    <property type="molecule type" value="Genomic_DNA"/>
</dbReference>
<gene>
    <name evidence="1" type="ORF">SAMN06265361_101369</name>
</gene>
<evidence type="ECO:0000313" key="2">
    <source>
        <dbReference type="Proteomes" id="UP001157946"/>
    </source>
</evidence>
<proteinExistence type="predicted"/>
<protein>
    <submittedName>
        <fullName evidence="1">Uncharacterized protein</fullName>
    </submittedName>
</protein>